<feature type="domain" description="Fibronectin type-III" evidence="14">
    <location>
        <begin position="113"/>
        <end position="195"/>
    </location>
</feature>
<keyword evidence="10" id="KW-0449">Lipoprotein</keyword>
<name>A0A4Z2GPW0_9TELE</name>
<dbReference type="GO" id="GO:0098552">
    <property type="term" value="C:side of membrane"/>
    <property type="evidence" value="ECO:0007669"/>
    <property type="project" value="UniProtKB-KW"/>
</dbReference>
<evidence type="ECO:0000259" key="14">
    <source>
        <dbReference type="PROSITE" id="PS50853"/>
    </source>
</evidence>
<evidence type="ECO:0000256" key="6">
    <source>
        <dbReference type="ARBA" id="ARBA00022889"/>
    </source>
</evidence>
<dbReference type="SUPFAM" id="SSF48726">
    <property type="entry name" value="Immunoglobulin"/>
    <property type="match status" value="1"/>
</dbReference>
<keyword evidence="16" id="KW-1185">Reference proteome</keyword>
<dbReference type="InterPro" id="IPR036179">
    <property type="entry name" value="Ig-like_dom_sf"/>
</dbReference>
<evidence type="ECO:0000256" key="11">
    <source>
        <dbReference type="ARBA" id="ARBA00023319"/>
    </source>
</evidence>
<feature type="domain" description="Ig-like" evidence="13">
    <location>
        <begin position="10"/>
        <end position="100"/>
    </location>
</feature>
<protein>
    <submittedName>
        <fullName evidence="15">Contactin-4</fullName>
    </submittedName>
</protein>
<evidence type="ECO:0000256" key="2">
    <source>
        <dbReference type="ARBA" id="ARBA00022475"/>
    </source>
</evidence>
<evidence type="ECO:0000256" key="12">
    <source>
        <dbReference type="SAM" id="Phobius"/>
    </source>
</evidence>
<dbReference type="GO" id="GO:0030424">
    <property type="term" value="C:axon"/>
    <property type="evidence" value="ECO:0007669"/>
    <property type="project" value="TreeGrafter"/>
</dbReference>
<dbReference type="Pfam" id="PF00041">
    <property type="entry name" value="fn3"/>
    <property type="match status" value="1"/>
</dbReference>
<evidence type="ECO:0000256" key="7">
    <source>
        <dbReference type="ARBA" id="ARBA00023136"/>
    </source>
</evidence>
<keyword evidence="11" id="KW-0393">Immunoglobulin domain</keyword>
<dbReference type="InterPro" id="IPR036116">
    <property type="entry name" value="FN3_sf"/>
</dbReference>
<dbReference type="PROSITE" id="PS50853">
    <property type="entry name" value="FN3"/>
    <property type="match status" value="1"/>
</dbReference>
<comment type="caution">
    <text evidence="15">The sequence shown here is derived from an EMBL/GenBank/DDBJ whole genome shotgun (WGS) entry which is preliminary data.</text>
</comment>
<dbReference type="InterPro" id="IPR013783">
    <property type="entry name" value="Ig-like_fold"/>
</dbReference>
<dbReference type="OrthoDB" id="6138780at2759"/>
<dbReference type="AlphaFoldDB" id="A0A4Z2GPW0"/>
<dbReference type="Gene3D" id="2.60.40.10">
    <property type="entry name" value="Immunoglobulins"/>
    <property type="match status" value="2"/>
</dbReference>
<evidence type="ECO:0000256" key="9">
    <source>
        <dbReference type="ARBA" id="ARBA00023180"/>
    </source>
</evidence>
<dbReference type="InterPro" id="IPR007110">
    <property type="entry name" value="Ig-like_dom"/>
</dbReference>
<keyword evidence="8" id="KW-1015">Disulfide bond</keyword>
<keyword evidence="4" id="KW-0732">Signal</keyword>
<sequence length="195" mass="21347">MRTPSSVFRPEPTRITVRPTNMEIIVGESIVLPCQIACDPALDVSFSWAFNGQLIDFQRDGDHFERVGGSISGDLMIRNIQLNHGGKYVCVIDTDVESLSTSAILVVKGPPGPPDKVAVEEITDSTAQLSWTPGRDNGSPITGYIIQARTPFTVGWQAVDSGTTGTLSPLSPFCSIYLGWSMGFFWYFFVVQFGY</sequence>
<dbReference type="GO" id="GO:0007411">
    <property type="term" value="P:axon guidance"/>
    <property type="evidence" value="ECO:0007669"/>
    <property type="project" value="TreeGrafter"/>
</dbReference>
<keyword evidence="12" id="KW-0812">Transmembrane</keyword>
<organism evidence="15 16">
    <name type="scientific">Liparis tanakae</name>
    <name type="common">Tanaka's snailfish</name>
    <dbReference type="NCBI Taxonomy" id="230148"/>
    <lineage>
        <taxon>Eukaryota</taxon>
        <taxon>Metazoa</taxon>
        <taxon>Chordata</taxon>
        <taxon>Craniata</taxon>
        <taxon>Vertebrata</taxon>
        <taxon>Euteleostomi</taxon>
        <taxon>Actinopterygii</taxon>
        <taxon>Neopterygii</taxon>
        <taxon>Teleostei</taxon>
        <taxon>Neoteleostei</taxon>
        <taxon>Acanthomorphata</taxon>
        <taxon>Eupercaria</taxon>
        <taxon>Perciformes</taxon>
        <taxon>Cottioidei</taxon>
        <taxon>Cottales</taxon>
        <taxon>Liparidae</taxon>
        <taxon>Liparis</taxon>
    </lineage>
</organism>
<dbReference type="EMBL" id="SRLO01000454">
    <property type="protein sequence ID" value="TNN55476.1"/>
    <property type="molecule type" value="Genomic_DNA"/>
</dbReference>
<proteinExistence type="predicted"/>
<evidence type="ECO:0000256" key="1">
    <source>
        <dbReference type="ARBA" id="ARBA00004609"/>
    </source>
</evidence>
<evidence type="ECO:0000256" key="5">
    <source>
        <dbReference type="ARBA" id="ARBA00022737"/>
    </source>
</evidence>
<comment type="subcellular location">
    <subcellularLocation>
        <location evidence="1">Cell membrane</location>
        <topology evidence="1">Lipid-anchor</topology>
        <topology evidence="1">GPI-anchor</topology>
    </subcellularLocation>
</comment>
<dbReference type="CDD" id="cd00063">
    <property type="entry name" value="FN3"/>
    <property type="match status" value="1"/>
</dbReference>
<accession>A0A4Z2GPW0</accession>
<keyword evidence="7 12" id="KW-0472">Membrane</keyword>
<dbReference type="Proteomes" id="UP000314294">
    <property type="component" value="Unassembled WGS sequence"/>
</dbReference>
<evidence type="ECO:0000256" key="8">
    <source>
        <dbReference type="ARBA" id="ARBA00023157"/>
    </source>
</evidence>
<dbReference type="PANTHER" id="PTHR44170">
    <property type="entry name" value="PROTEIN SIDEKICK"/>
    <property type="match status" value="1"/>
</dbReference>
<feature type="transmembrane region" description="Helical" evidence="12">
    <location>
        <begin position="176"/>
        <end position="194"/>
    </location>
</feature>
<keyword evidence="2" id="KW-1003">Cell membrane</keyword>
<keyword evidence="6" id="KW-0130">Cell adhesion</keyword>
<evidence type="ECO:0000256" key="3">
    <source>
        <dbReference type="ARBA" id="ARBA00022622"/>
    </source>
</evidence>
<keyword evidence="5" id="KW-0677">Repeat</keyword>
<keyword evidence="12" id="KW-1133">Transmembrane helix</keyword>
<evidence type="ECO:0000259" key="13">
    <source>
        <dbReference type="PROSITE" id="PS50835"/>
    </source>
</evidence>
<evidence type="ECO:0000256" key="10">
    <source>
        <dbReference type="ARBA" id="ARBA00023288"/>
    </source>
</evidence>
<dbReference type="PANTHER" id="PTHR44170:SF18">
    <property type="entry name" value="CONTACTIN 3B-RELATED"/>
    <property type="match status" value="1"/>
</dbReference>
<dbReference type="GO" id="GO:0098632">
    <property type="term" value="F:cell-cell adhesion mediator activity"/>
    <property type="evidence" value="ECO:0007669"/>
    <property type="project" value="TreeGrafter"/>
</dbReference>
<dbReference type="InterPro" id="IPR003599">
    <property type="entry name" value="Ig_sub"/>
</dbReference>
<dbReference type="SUPFAM" id="SSF49265">
    <property type="entry name" value="Fibronectin type III"/>
    <property type="match status" value="1"/>
</dbReference>
<gene>
    <name evidence="15" type="primary">CNTN4_2</name>
    <name evidence="15" type="ORF">EYF80_034298</name>
</gene>
<evidence type="ECO:0000256" key="4">
    <source>
        <dbReference type="ARBA" id="ARBA00022729"/>
    </source>
</evidence>
<dbReference type="PROSITE" id="PS50835">
    <property type="entry name" value="IG_LIKE"/>
    <property type="match status" value="1"/>
</dbReference>
<dbReference type="GO" id="GO:0007420">
    <property type="term" value="P:brain development"/>
    <property type="evidence" value="ECO:0007669"/>
    <property type="project" value="TreeGrafter"/>
</dbReference>
<keyword evidence="9" id="KW-0325">Glycoprotein</keyword>
<evidence type="ECO:0000313" key="15">
    <source>
        <dbReference type="EMBL" id="TNN55476.1"/>
    </source>
</evidence>
<dbReference type="GO" id="GO:0005886">
    <property type="term" value="C:plasma membrane"/>
    <property type="evidence" value="ECO:0007669"/>
    <property type="project" value="UniProtKB-SubCell"/>
</dbReference>
<evidence type="ECO:0000313" key="16">
    <source>
        <dbReference type="Proteomes" id="UP000314294"/>
    </source>
</evidence>
<reference evidence="15 16" key="1">
    <citation type="submission" date="2019-03" db="EMBL/GenBank/DDBJ databases">
        <title>First draft genome of Liparis tanakae, snailfish: a comprehensive survey of snailfish specific genes.</title>
        <authorList>
            <person name="Kim W."/>
            <person name="Song I."/>
            <person name="Jeong J.-H."/>
            <person name="Kim D."/>
            <person name="Kim S."/>
            <person name="Ryu S."/>
            <person name="Song J.Y."/>
            <person name="Lee S.K."/>
        </authorList>
    </citation>
    <scope>NUCLEOTIDE SEQUENCE [LARGE SCALE GENOMIC DNA]</scope>
    <source>
        <tissue evidence="15">Muscle</tissue>
    </source>
</reference>
<dbReference type="FunFam" id="2.60.40.10:FF:000052">
    <property type="entry name" value="Contactin 1"/>
    <property type="match status" value="1"/>
</dbReference>
<dbReference type="SMART" id="SM00409">
    <property type="entry name" value="IG"/>
    <property type="match status" value="1"/>
</dbReference>
<keyword evidence="3" id="KW-0336">GPI-anchor</keyword>
<dbReference type="Pfam" id="PF13927">
    <property type="entry name" value="Ig_3"/>
    <property type="match status" value="1"/>
</dbReference>
<dbReference type="InterPro" id="IPR003961">
    <property type="entry name" value="FN3_dom"/>
</dbReference>